<comment type="caution">
    <text evidence="1">The sequence shown here is derived from an EMBL/GenBank/DDBJ whole genome shotgun (WGS) entry which is preliminary data.</text>
</comment>
<dbReference type="RefSeq" id="WP_204538605.1">
    <property type="nucleotide sequence ID" value="NZ_JAFBFI010000002.1"/>
</dbReference>
<evidence type="ECO:0000313" key="2">
    <source>
        <dbReference type="Proteomes" id="UP000823486"/>
    </source>
</evidence>
<name>A0ABS2QDR8_9BACI</name>
<proteinExistence type="predicted"/>
<evidence type="ECO:0000313" key="1">
    <source>
        <dbReference type="EMBL" id="MBM7691308.1"/>
    </source>
</evidence>
<dbReference type="Proteomes" id="UP000823486">
    <property type="component" value="Unassembled WGS sequence"/>
</dbReference>
<keyword evidence="2" id="KW-1185">Reference proteome</keyword>
<dbReference type="EMBL" id="JAFBFI010000002">
    <property type="protein sequence ID" value="MBM7691308.1"/>
    <property type="molecule type" value="Genomic_DNA"/>
</dbReference>
<accession>A0ABS2QDR8</accession>
<sequence length="154" mass="17222">MNCFGGILDPSTYNLEKPIGILEDKNTILKAHGVHSADQLKMLGIDCRLLSVFCTSKSEEFGGFIVVFDYMRFCSDKELMEAIIWHEIGHLANPVTLNTFNIEAEIACDRMAFENSGPSGIIKLLVKTKEMGKNLGNQLLVELTNQRLYALSTY</sequence>
<protein>
    <recommendedName>
        <fullName evidence="3">Peptidase M48 domain-containing protein</fullName>
    </recommendedName>
</protein>
<reference evidence="1 2" key="1">
    <citation type="submission" date="2021-01" db="EMBL/GenBank/DDBJ databases">
        <title>Genomic Encyclopedia of Type Strains, Phase IV (KMG-IV): sequencing the most valuable type-strain genomes for metagenomic binning, comparative biology and taxonomic classification.</title>
        <authorList>
            <person name="Goeker M."/>
        </authorList>
    </citation>
    <scope>NUCLEOTIDE SEQUENCE [LARGE SCALE GENOMIC DNA]</scope>
    <source>
        <strain evidence="1 2">DSM 105482</strain>
    </source>
</reference>
<gene>
    <name evidence="1" type="ORF">JOC77_000713</name>
</gene>
<evidence type="ECO:0008006" key="3">
    <source>
        <dbReference type="Google" id="ProtNLM"/>
    </source>
</evidence>
<organism evidence="1 2">
    <name type="scientific">Peribacillus deserti</name>
    <dbReference type="NCBI Taxonomy" id="673318"/>
    <lineage>
        <taxon>Bacteria</taxon>
        <taxon>Bacillati</taxon>
        <taxon>Bacillota</taxon>
        <taxon>Bacilli</taxon>
        <taxon>Bacillales</taxon>
        <taxon>Bacillaceae</taxon>
        <taxon>Peribacillus</taxon>
    </lineage>
</organism>